<organism evidence="1 2">
    <name type="scientific">Lomentospora prolificans</name>
    <dbReference type="NCBI Taxonomy" id="41688"/>
    <lineage>
        <taxon>Eukaryota</taxon>
        <taxon>Fungi</taxon>
        <taxon>Dikarya</taxon>
        <taxon>Ascomycota</taxon>
        <taxon>Pezizomycotina</taxon>
        <taxon>Sordariomycetes</taxon>
        <taxon>Hypocreomycetidae</taxon>
        <taxon>Microascales</taxon>
        <taxon>Microascaceae</taxon>
        <taxon>Lomentospora</taxon>
    </lineage>
</organism>
<dbReference type="VEuPathDB" id="FungiDB:jhhlp_000619"/>
<dbReference type="Gene3D" id="3.40.50.300">
    <property type="entry name" value="P-loop containing nucleotide triphosphate hydrolases"/>
    <property type="match status" value="1"/>
</dbReference>
<dbReference type="InParanoid" id="A0A2N3NJ24"/>
<name>A0A2N3NJ24_9PEZI</name>
<accession>A0A2N3NJ24</accession>
<dbReference type="OrthoDB" id="415706at2759"/>
<gene>
    <name evidence="1" type="ORF">jhhlp_000619</name>
</gene>
<dbReference type="EMBL" id="NLAX01000003">
    <property type="protein sequence ID" value="PKS12414.1"/>
    <property type="molecule type" value="Genomic_DNA"/>
</dbReference>
<evidence type="ECO:0000313" key="1">
    <source>
        <dbReference type="EMBL" id="PKS12414.1"/>
    </source>
</evidence>
<proteinExistence type="predicted"/>
<dbReference type="AlphaFoldDB" id="A0A2N3NJ24"/>
<comment type="caution">
    <text evidence="1">The sequence shown here is derived from an EMBL/GenBank/DDBJ whole genome shotgun (WGS) entry which is preliminary data.</text>
</comment>
<dbReference type="InterPro" id="IPR027417">
    <property type="entry name" value="P-loop_NTPase"/>
</dbReference>
<keyword evidence="2" id="KW-1185">Reference proteome</keyword>
<sequence length="80" mass="8876">MQKAKLSSAAEPFCRVTIDSGGTIAFELAQKYMRRTRNIILAVVSAGMNIERDKAIGLAKRREVDPEVLGIITQVDRIED</sequence>
<evidence type="ECO:0000313" key="2">
    <source>
        <dbReference type="Proteomes" id="UP000233524"/>
    </source>
</evidence>
<dbReference type="Proteomes" id="UP000233524">
    <property type="component" value="Unassembled WGS sequence"/>
</dbReference>
<reference evidence="1 2" key="1">
    <citation type="journal article" date="2017" name="G3 (Bethesda)">
        <title>First Draft Genome Sequence of the Pathogenic Fungus Lomentospora prolificans (Formerly Scedosporium prolificans).</title>
        <authorList>
            <person name="Luo R."/>
            <person name="Zimin A."/>
            <person name="Workman R."/>
            <person name="Fan Y."/>
            <person name="Pertea G."/>
            <person name="Grossman N."/>
            <person name="Wear M.P."/>
            <person name="Jia B."/>
            <person name="Miller H."/>
            <person name="Casadevall A."/>
            <person name="Timp W."/>
            <person name="Zhang S.X."/>
            <person name="Salzberg S.L."/>
        </authorList>
    </citation>
    <scope>NUCLEOTIDE SEQUENCE [LARGE SCALE GENOMIC DNA]</scope>
    <source>
        <strain evidence="1 2">JHH-5317</strain>
    </source>
</reference>
<protein>
    <submittedName>
        <fullName evidence="1">Uncharacterized protein</fullName>
    </submittedName>
</protein>